<dbReference type="Proteomes" id="UP000470520">
    <property type="component" value="Unassembled WGS sequence"/>
</dbReference>
<dbReference type="RefSeq" id="WP_164188257.1">
    <property type="nucleotide sequence ID" value="NZ_JAAGMR010000145.1"/>
</dbReference>
<sequence>MAVYVSSLSATPDQVIQPLTDTLLLFPFDQDQMDQWGMHDPAQPDGITAASSSQRAGLIWPSCEGWGHLTAEFQWEAGGYTEIRDAFMRDPLGLTDDPRNDTAREDRYPTGGYQWFVKNHQLSVHPGVPLGVMVRHNDKAPRKILYAQFKLAIHPW</sequence>
<dbReference type="EMBL" id="JAAGMR010000145">
    <property type="protein sequence ID" value="NEB92459.1"/>
    <property type="molecule type" value="Genomic_DNA"/>
</dbReference>
<comment type="caution">
    <text evidence="1">The sequence shown here is derived from an EMBL/GenBank/DDBJ whole genome shotgun (WGS) entry which is preliminary data.</text>
</comment>
<name>A0A7K3QRC4_9ACTN</name>
<evidence type="ECO:0000313" key="2">
    <source>
        <dbReference type="Proteomes" id="UP000470520"/>
    </source>
</evidence>
<dbReference type="AlphaFoldDB" id="A0A7K3QRC4"/>
<reference evidence="1 2" key="1">
    <citation type="submission" date="2020-01" db="EMBL/GenBank/DDBJ databases">
        <title>Insect and environment-associated Actinomycetes.</title>
        <authorList>
            <person name="Currrie C."/>
            <person name="Chevrette M."/>
            <person name="Carlson C."/>
            <person name="Stubbendieck R."/>
            <person name="Wendt-Pienkowski E."/>
        </authorList>
    </citation>
    <scope>NUCLEOTIDE SEQUENCE [LARGE SCALE GENOMIC DNA]</scope>
    <source>
        <strain evidence="1 2">SID7754</strain>
    </source>
</reference>
<evidence type="ECO:0000313" key="1">
    <source>
        <dbReference type="EMBL" id="NEB92459.1"/>
    </source>
</evidence>
<proteinExistence type="predicted"/>
<accession>A0A7K3QRC4</accession>
<protein>
    <submittedName>
        <fullName evidence="1">Uncharacterized protein</fullName>
    </submittedName>
</protein>
<organism evidence="1 2">
    <name type="scientific">Streptomyces bauhiniae</name>
    <dbReference type="NCBI Taxonomy" id="2340725"/>
    <lineage>
        <taxon>Bacteria</taxon>
        <taxon>Bacillati</taxon>
        <taxon>Actinomycetota</taxon>
        <taxon>Actinomycetes</taxon>
        <taxon>Kitasatosporales</taxon>
        <taxon>Streptomycetaceae</taxon>
        <taxon>Streptomyces</taxon>
    </lineage>
</organism>
<gene>
    <name evidence="1" type="ORF">G3I21_12140</name>
</gene>